<dbReference type="PROSITE" id="PS51755">
    <property type="entry name" value="OMPR_PHOB"/>
    <property type="match status" value="1"/>
</dbReference>
<dbReference type="FunFam" id="3.40.50.2300:FF:000001">
    <property type="entry name" value="DNA-binding response regulator PhoB"/>
    <property type="match status" value="1"/>
</dbReference>
<evidence type="ECO:0000313" key="11">
    <source>
        <dbReference type="Proteomes" id="UP000186785"/>
    </source>
</evidence>
<feature type="DNA-binding region" description="OmpR/PhoB-type" evidence="7">
    <location>
        <begin position="142"/>
        <end position="240"/>
    </location>
</feature>
<keyword evidence="5" id="KW-0804">Transcription</keyword>
<feature type="modified residue" description="4-aspartylphosphate" evidence="6">
    <location>
        <position position="66"/>
    </location>
</feature>
<dbReference type="GO" id="GO:0000976">
    <property type="term" value="F:transcription cis-regulatory region binding"/>
    <property type="evidence" value="ECO:0007669"/>
    <property type="project" value="TreeGrafter"/>
</dbReference>
<dbReference type="PROSITE" id="PS50110">
    <property type="entry name" value="RESPONSE_REGULATORY"/>
    <property type="match status" value="1"/>
</dbReference>
<keyword evidence="11" id="KW-1185">Reference proteome</keyword>
<dbReference type="InterPro" id="IPR039420">
    <property type="entry name" value="WalR-like"/>
</dbReference>
<evidence type="ECO:0000256" key="5">
    <source>
        <dbReference type="ARBA" id="ARBA00023163"/>
    </source>
</evidence>
<dbReference type="Gene3D" id="3.40.50.2300">
    <property type="match status" value="1"/>
</dbReference>
<sequence length="243" mass="26450">MAERKDPALVDPTGEVSILVVDDEEMLASLLSSALEYEGWTVHTAGTGNRAIRMANELKPDVILLDIGLPDMDGLTVLRRIRATQPLVPILFLTARDAVADRVAGLNAGADDYVTKPFDLAEVVARIQVLLRRGGKNPTPPDPTLTVGDLVLNEDSHAVTRAGQEITLTATEFELLHYLMLNAGRVVSKSQILDHVWNYDFGGKANVVELYISYLRRKLGVAGLPPMITTLRGVGYLLDVPKA</sequence>
<feature type="domain" description="Response regulatory" evidence="8">
    <location>
        <begin position="17"/>
        <end position="131"/>
    </location>
</feature>
<dbReference type="PANTHER" id="PTHR48111:SF28">
    <property type="entry name" value="TRANSCRIPTIONAL REGULATORY PROTEIN TCRX-RELATED"/>
    <property type="match status" value="1"/>
</dbReference>
<dbReference type="InterPro" id="IPR001867">
    <property type="entry name" value="OmpR/PhoB-type_DNA-bd"/>
</dbReference>
<dbReference type="SUPFAM" id="SSF52172">
    <property type="entry name" value="CheY-like"/>
    <property type="match status" value="1"/>
</dbReference>
<keyword evidence="3" id="KW-0805">Transcription regulation</keyword>
<dbReference type="FunFam" id="1.10.10.10:FF:000005">
    <property type="entry name" value="Two-component system response regulator"/>
    <property type="match status" value="1"/>
</dbReference>
<gene>
    <name evidence="10" type="ORF">BSR29_01240</name>
</gene>
<dbReference type="SMART" id="SM00862">
    <property type="entry name" value="Trans_reg_C"/>
    <property type="match status" value="1"/>
</dbReference>
<dbReference type="InterPro" id="IPR001789">
    <property type="entry name" value="Sig_transdc_resp-reg_receiver"/>
</dbReference>
<dbReference type="Gene3D" id="6.10.250.690">
    <property type="match status" value="1"/>
</dbReference>
<evidence type="ECO:0000259" key="8">
    <source>
        <dbReference type="PROSITE" id="PS50110"/>
    </source>
</evidence>
<dbReference type="OrthoDB" id="9812490at2"/>
<dbReference type="InterPro" id="IPR036388">
    <property type="entry name" value="WH-like_DNA-bd_sf"/>
</dbReference>
<reference evidence="10 11" key="1">
    <citation type="submission" date="2016-11" db="EMBL/GenBank/DDBJ databases">
        <title>Actinomyces gypaetusis sp. nov. isolated from the vulture Gypaetus barbatus in Qinghai Tibet Plateau China.</title>
        <authorList>
            <person name="Meng X."/>
        </authorList>
    </citation>
    <scope>NUCLEOTIDE SEQUENCE [LARGE SCALE GENOMIC DNA]</scope>
    <source>
        <strain evidence="10 11">VUL4_2</strain>
    </source>
</reference>
<evidence type="ECO:0000256" key="6">
    <source>
        <dbReference type="PROSITE-ProRule" id="PRU00169"/>
    </source>
</evidence>
<dbReference type="InterPro" id="IPR011006">
    <property type="entry name" value="CheY-like_superfamily"/>
</dbReference>
<accession>A0A1Q5PQ23</accession>
<dbReference type="GO" id="GO:0006355">
    <property type="term" value="P:regulation of DNA-templated transcription"/>
    <property type="evidence" value="ECO:0007669"/>
    <property type="project" value="InterPro"/>
</dbReference>
<comment type="caution">
    <text evidence="10">The sequence shown here is derived from an EMBL/GenBank/DDBJ whole genome shotgun (WGS) entry which is preliminary data.</text>
</comment>
<evidence type="ECO:0000256" key="7">
    <source>
        <dbReference type="PROSITE-ProRule" id="PRU01091"/>
    </source>
</evidence>
<dbReference type="CDD" id="cd00383">
    <property type="entry name" value="trans_reg_C"/>
    <property type="match status" value="1"/>
</dbReference>
<protein>
    <submittedName>
        <fullName evidence="10">DNA-binding response regulator</fullName>
    </submittedName>
</protein>
<dbReference type="Pfam" id="PF00072">
    <property type="entry name" value="Response_reg"/>
    <property type="match status" value="1"/>
</dbReference>
<dbReference type="Proteomes" id="UP000186785">
    <property type="component" value="Unassembled WGS sequence"/>
</dbReference>
<keyword evidence="4 7" id="KW-0238">DNA-binding</keyword>
<keyword evidence="1 6" id="KW-0597">Phosphoprotein</keyword>
<keyword evidence="2" id="KW-0902">Two-component regulatory system</keyword>
<name>A0A1Q5PQ23_9ACTO</name>
<organism evidence="10 11">
    <name type="scientific">Boudabousia liubingyangii</name>
    <dbReference type="NCBI Taxonomy" id="1921764"/>
    <lineage>
        <taxon>Bacteria</taxon>
        <taxon>Bacillati</taxon>
        <taxon>Actinomycetota</taxon>
        <taxon>Actinomycetes</taxon>
        <taxon>Actinomycetales</taxon>
        <taxon>Actinomycetaceae</taxon>
        <taxon>Boudabousia</taxon>
    </lineage>
</organism>
<evidence type="ECO:0000256" key="1">
    <source>
        <dbReference type="ARBA" id="ARBA00022553"/>
    </source>
</evidence>
<dbReference type="GO" id="GO:0005829">
    <property type="term" value="C:cytosol"/>
    <property type="evidence" value="ECO:0007669"/>
    <property type="project" value="TreeGrafter"/>
</dbReference>
<feature type="domain" description="OmpR/PhoB-type" evidence="9">
    <location>
        <begin position="142"/>
        <end position="240"/>
    </location>
</feature>
<dbReference type="GO" id="GO:0000156">
    <property type="term" value="F:phosphorelay response regulator activity"/>
    <property type="evidence" value="ECO:0007669"/>
    <property type="project" value="TreeGrafter"/>
</dbReference>
<proteinExistence type="predicted"/>
<dbReference type="PANTHER" id="PTHR48111">
    <property type="entry name" value="REGULATOR OF RPOS"/>
    <property type="match status" value="1"/>
</dbReference>
<dbReference type="Pfam" id="PF00486">
    <property type="entry name" value="Trans_reg_C"/>
    <property type="match status" value="1"/>
</dbReference>
<evidence type="ECO:0000313" key="10">
    <source>
        <dbReference type="EMBL" id="OKL49612.1"/>
    </source>
</evidence>
<dbReference type="Gene3D" id="1.10.10.10">
    <property type="entry name" value="Winged helix-like DNA-binding domain superfamily/Winged helix DNA-binding domain"/>
    <property type="match status" value="1"/>
</dbReference>
<dbReference type="AlphaFoldDB" id="A0A1Q5PQ23"/>
<dbReference type="STRING" id="1921764.BSR28_01240"/>
<dbReference type="RefSeq" id="WP_073708503.1">
    <property type="nucleotide sequence ID" value="NZ_MQSV01000001.1"/>
</dbReference>
<evidence type="ECO:0000256" key="4">
    <source>
        <dbReference type="ARBA" id="ARBA00023125"/>
    </source>
</evidence>
<dbReference type="SMART" id="SM00448">
    <property type="entry name" value="REC"/>
    <property type="match status" value="1"/>
</dbReference>
<dbReference type="EMBL" id="MQSV01000001">
    <property type="protein sequence ID" value="OKL49612.1"/>
    <property type="molecule type" value="Genomic_DNA"/>
</dbReference>
<evidence type="ECO:0000256" key="3">
    <source>
        <dbReference type="ARBA" id="ARBA00023015"/>
    </source>
</evidence>
<evidence type="ECO:0000256" key="2">
    <source>
        <dbReference type="ARBA" id="ARBA00023012"/>
    </source>
</evidence>
<dbReference type="GO" id="GO:0032993">
    <property type="term" value="C:protein-DNA complex"/>
    <property type="evidence" value="ECO:0007669"/>
    <property type="project" value="TreeGrafter"/>
</dbReference>
<evidence type="ECO:0000259" key="9">
    <source>
        <dbReference type="PROSITE" id="PS51755"/>
    </source>
</evidence>